<reference evidence="3" key="1">
    <citation type="submission" date="2020-04" db="EMBL/GenBank/DDBJ databases">
        <title>Genome Assembly and Annotation of Botryosphaeria dothidea sdau 11-99, a Latent Pathogen of Apple Fruit Ring Rot in China.</title>
        <authorList>
            <person name="Yu C."/>
            <person name="Diao Y."/>
            <person name="Lu Q."/>
            <person name="Zhao J."/>
            <person name="Cui S."/>
            <person name="Peng C."/>
            <person name="He B."/>
            <person name="Liu H."/>
        </authorList>
    </citation>
    <scope>NUCLEOTIDE SEQUENCE [LARGE SCALE GENOMIC DNA]</scope>
    <source>
        <strain evidence="3">Sdau11-99</strain>
    </source>
</reference>
<dbReference type="GO" id="GO:0016308">
    <property type="term" value="F:1-phosphatidylinositol-4-phosphate 5-kinase activity"/>
    <property type="evidence" value="ECO:0007669"/>
    <property type="project" value="TreeGrafter"/>
</dbReference>
<keyword evidence="1" id="KW-0067">ATP-binding</keyword>
<feature type="domain" description="PIPK" evidence="2">
    <location>
        <begin position="1"/>
        <end position="345"/>
    </location>
</feature>
<dbReference type="Gene3D" id="3.30.810.10">
    <property type="entry name" value="2-Layer Sandwich"/>
    <property type="match status" value="1"/>
</dbReference>
<dbReference type="InterPro" id="IPR027483">
    <property type="entry name" value="PInositol-4-P-4/5-kinase_C_sf"/>
</dbReference>
<evidence type="ECO:0000256" key="1">
    <source>
        <dbReference type="PROSITE-ProRule" id="PRU00781"/>
    </source>
</evidence>
<evidence type="ECO:0000259" key="2">
    <source>
        <dbReference type="PROSITE" id="PS51455"/>
    </source>
</evidence>
<dbReference type="Pfam" id="PF01504">
    <property type="entry name" value="PIP5K"/>
    <property type="match status" value="1"/>
</dbReference>
<organism evidence="3 4">
    <name type="scientific">Botryosphaeria dothidea</name>
    <dbReference type="NCBI Taxonomy" id="55169"/>
    <lineage>
        <taxon>Eukaryota</taxon>
        <taxon>Fungi</taxon>
        <taxon>Dikarya</taxon>
        <taxon>Ascomycota</taxon>
        <taxon>Pezizomycotina</taxon>
        <taxon>Dothideomycetes</taxon>
        <taxon>Dothideomycetes incertae sedis</taxon>
        <taxon>Botryosphaeriales</taxon>
        <taxon>Botryosphaeriaceae</taxon>
        <taxon>Botryosphaeria</taxon>
    </lineage>
</organism>
<keyword evidence="1" id="KW-0808">Transferase</keyword>
<keyword evidence="1" id="KW-0418">Kinase</keyword>
<dbReference type="GO" id="GO:0005886">
    <property type="term" value="C:plasma membrane"/>
    <property type="evidence" value="ECO:0007669"/>
    <property type="project" value="TreeGrafter"/>
</dbReference>
<dbReference type="PANTHER" id="PTHR23086:SF126">
    <property type="entry name" value="PIPK DOMAIN-CONTAINING PROTEIN"/>
    <property type="match status" value="1"/>
</dbReference>
<sequence>MGLRSNSISSAILRAIFNEGRDDDADARPSLLSRILTLFSLFSLALRRFRAADFRRLRKDAWQLDGDEYRESFRLADRRGGALKPVGDLGYSGSTFFTTPNAKFLIKSLPRRFEYTFFAKDLLDPYIQHMHTYPNSLLVRITDFLEAIAPSLGGSILGTAPAHHIIMENVLFGKDNDEQKERWETYDLKPASYFYPERDIADGRLAPESVKERLIDKFSDKVRVTSAQRDELLAILGADTELLRRANAVDYSLFLVRYPAQPEREVPSVEAKRSAWREGVRSSDGKWVYRAVVLDFFWAKHKTQPKMMTRLIKSFNFFAHKGPMSITTDPDEYRSRFLKMAKGYIEDGSEQQ</sequence>
<accession>A0A8H4IMX0</accession>
<gene>
    <name evidence="3" type="ORF">GTA08_BOTSDO07582</name>
</gene>
<protein>
    <submittedName>
        <fullName evidence="3">Phosphatidylinositol-4-phosphate 5-kinase core</fullName>
    </submittedName>
</protein>
<dbReference type="OrthoDB" id="70770at2759"/>
<dbReference type="PANTHER" id="PTHR23086">
    <property type="entry name" value="PHOSPHATIDYLINOSITOL-4-PHOSPHATE 5-KINASE"/>
    <property type="match status" value="1"/>
</dbReference>
<dbReference type="GO" id="GO:0046854">
    <property type="term" value="P:phosphatidylinositol phosphate biosynthetic process"/>
    <property type="evidence" value="ECO:0007669"/>
    <property type="project" value="TreeGrafter"/>
</dbReference>
<dbReference type="AlphaFoldDB" id="A0A8H4IMX0"/>
<dbReference type="InterPro" id="IPR027484">
    <property type="entry name" value="PInositol-4-P-5-kinase_N"/>
</dbReference>
<dbReference type="SUPFAM" id="SSF56104">
    <property type="entry name" value="SAICAR synthase-like"/>
    <property type="match status" value="1"/>
</dbReference>
<name>A0A8H4IMX0_9PEZI</name>
<dbReference type="InterPro" id="IPR023610">
    <property type="entry name" value="PInositol-4/5-P-5/4-kinase"/>
</dbReference>
<dbReference type="Proteomes" id="UP000572817">
    <property type="component" value="Unassembled WGS sequence"/>
</dbReference>
<dbReference type="PROSITE" id="PS51455">
    <property type="entry name" value="PIPK"/>
    <property type="match status" value="1"/>
</dbReference>
<evidence type="ECO:0000313" key="3">
    <source>
        <dbReference type="EMBL" id="KAF4304127.1"/>
    </source>
</evidence>
<dbReference type="Gene3D" id="3.30.800.10">
    <property type="entry name" value="Phosphatidylinositol Phosphate Kinase II Beta"/>
    <property type="match status" value="1"/>
</dbReference>
<dbReference type="EMBL" id="WWBZ02000051">
    <property type="protein sequence ID" value="KAF4304127.1"/>
    <property type="molecule type" value="Genomic_DNA"/>
</dbReference>
<dbReference type="InterPro" id="IPR002498">
    <property type="entry name" value="PInositol-4-P-4/5-kinase_core"/>
</dbReference>
<keyword evidence="1" id="KW-0547">Nucleotide-binding</keyword>
<comment type="caution">
    <text evidence="3">The sequence shown here is derived from an EMBL/GenBank/DDBJ whole genome shotgun (WGS) entry which is preliminary data.</text>
</comment>
<keyword evidence="4" id="KW-1185">Reference proteome</keyword>
<dbReference type="GO" id="GO:0005524">
    <property type="term" value="F:ATP binding"/>
    <property type="evidence" value="ECO:0007669"/>
    <property type="project" value="UniProtKB-UniRule"/>
</dbReference>
<evidence type="ECO:0000313" key="4">
    <source>
        <dbReference type="Proteomes" id="UP000572817"/>
    </source>
</evidence>
<proteinExistence type="predicted"/>
<dbReference type="SMART" id="SM00330">
    <property type="entry name" value="PIPKc"/>
    <property type="match status" value="1"/>
</dbReference>